<keyword evidence="15" id="KW-0808">Transferase</keyword>
<dbReference type="VEuPathDB" id="AmoebaDB:NAEGRDRAFT_78192"/>
<keyword evidence="16" id="KW-1185">Reference proteome</keyword>
<accession>D2V1Y5</accession>
<evidence type="ECO:0000256" key="9">
    <source>
        <dbReference type="ARBA" id="ARBA00023136"/>
    </source>
</evidence>
<evidence type="ECO:0000256" key="3">
    <source>
        <dbReference type="ARBA" id="ARBA00004922"/>
    </source>
</evidence>
<evidence type="ECO:0000313" key="16">
    <source>
        <dbReference type="Proteomes" id="UP000006671"/>
    </source>
</evidence>
<dbReference type="Proteomes" id="UP000006671">
    <property type="component" value="Unassembled WGS sequence"/>
</dbReference>
<dbReference type="PANTHER" id="PTHR12640">
    <property type="entry name" value="RIBOPHORIN II"/>
    <property type="match status" value="1"/>
</dbReference>
<dbReference type="InterPro" id="IPR008814">
    <property type="entry name" value="Swp1"/>
</dbReference>
<comment type="function">
    <text evidence="1 10">Subunit of the oligosaccharyl transferase (OST) complex that catalyzes the initial transfer of a defined glycan (Glc(3)Man(9)GlcNAc(2) in eukaryotes) from the lipid carrier dolichol-pyrophosphate to an asparagine residue within an Asn-X-Ser/Thr consensus motif in nascent polypeptide chains, the first step in protein N-glycosylation. N-glycosylation occurs cotranslationally and the complex associates with the Sec61 complex at the channel-forming translocon complex that mediates protein translocation across the endoplasmic reticulum (ER). All subunits are required for a maximal enzyme activity.</text>
</comment>
<feature type="transmembrane region" description="Helical" evidence="10">
    <location>
        <begin position="539"/>
        <end position="561"/>
    </location>
</feature>
<keyword evidence="6 10" id="KW-0732">Signal</keyword>
<evidence type="ECO:0000259" key="12">
    <source>
        <dbReference type="Pfam" id="PF23860"/>
    </source>
</evidence>
<dbReference type="PANTHER" id="PTHR12640:SF0">
    <property type="entry name" value="DOLICHYL-DIPHOSPHOOLIGOSACCHARIDE--PROTEIN GLYCOSYLTRANSFERASE SUBUNIT 2"/>
    <property type="match status" value="1"/>
</dbReference>
<sequence>MAFSSSIYNRTLLAVVLVILCSASVFALTIQNGLTQQDKTNIQSVLEKDFKGISNKKDLFYSASTLLKISNGDIIQSAQNQCVKTISNVEGPEALYNLIASNAALKCSPLESYTAVQSALAKYIDESSDKTSAENIYSIARSILLTKSKINVADLKISKLYELVVKQLTSSIKQDCNDACLKSVGFLMEAAQILQSIQKSDVASLNKAISALTSVTKKAISSNNVETVAIFARGLNKLATIVDVKSKVSKEDFVALINSLVSKKDSSKTLSEIYHLIEGVQSFTKPIYEPIVVVSELKDEKGAISLQISNILGAPLSEKVTLQSVYKGSNSDDSILPKGPVKLDANGVEYQIKGVKLDSGIFNFDITVGKEAVTRSLKTAAADLKIRDFQLDVGKFSRSNVAYPKTLEEKLTIDVDSNNRIRVNFALAGVAPHQVFLRIGNCKNEAIFNIKQQHQPNYNLDLGLDRVVGPALKYESGEYKVQIFIGDATLSTPIHWTVATVVINFSKQIEKTEEELLYQPRELITHIFRAPEKRAGSEIASLFSLVVFAPLAIFLIGLITVRFNFGGCPSGLAGLLAPVFVGLLGVLVGILAMYFISWDIFVTMKYLGLAGIAITLVGAKVLSGVAEKRAQN</sequence>
<reference evidence="15 16" key="1">
    <citation type="journal article" date="2010" name="Cell">
        <title>The genome of Naegleria gruberi illuminates early eukaryotic versatility.</title>
        <authorList>
            <person name="Fritz-Laylin L.K."/>
            <person name="Prochnik S.E."/>
            <person name="Ginger M.L."/>
            <person name="Dacks J.B."/>
            <person name="Carpenter M.L."/>
            <person name="Field M.C."/>
            <person name="Kuo A."/>
            <person name="Paredez A."/>
            <person name="Chapman J."/>
            <person name="Pham J."/>
            <person name="Shu S."/>
            <person name="Neupane R."/>
            <person name="Cipriano M."/>
            <person name="Mancuso J."/>
            <person name="Tu H."/>
            <person name="Salamov A."/>
            <person name="Lindquist E."/>
            <person name="Shapiro H."/>
            <person name="Lucas S."/>
            <person name="Grigoriev I.V."/>
            <person name="Cande W.Z."/>
            <person name="Fulton C."/>
            <person name="Rokhsar D.S."/>
            <person name="Dawson S.C."/>
        </authorList>
    </citation>
    <scope>NUCLEOTIDE SEQUENCE [LARGE SCALE GENOMIC DNA]</scope>
    <source>
        <strain evidence="15 16">NEG-M</strain>
    </source>
</reference>
<gene>
    <name evidence="15" type="ORF">NAEGRDRAFT_78192</name>
</gene>
<dbReference type="eggNOG" id="KOG2447">
    <property type="taxonomic scope" value="Eukaryota"/>
</dbReference>
<evidence type="ECO:0000256" key="5">
    <source>
        <dbReference type="ARBA" id="ARBA00022692"/>
    </source>
</evidence>
<protein>
    <recommendedName>
        <fullName evidence="10">Dolichyl-diphosphooligosaccharide--protein glycosyltransferase subunit 2</fullName>
    </recommendedName>
    <alternativeName>
        <fullName evidence="10">Ribophorin-2</fullName>
    </alternativeName>
</protein>
<evidence type="ECO:0000259" key="13">
    <source>
        <dbReference type="Pfam" id="PF23861"/>
    </source>
</evidence>
<evidence type="ECO:0000313" key="15">
    <source>
        <dbReference type="EMBL" id="EFC49240.1"/>
    </source>
</evidence>
<dbReference type="InterPro" id="IPR055375">
    <property type="entry name" value="Ribophorin_II_2nd"/>
</dbReference>
<evidence type="ECO:0000259" key="14">
    <source>
        <dbReference type="Pfam" id="PF25147"/>
    </source>
</evidence>
<feature type="domain" description="Ribophorin II second" evidence="13">
    <location>
        <begin position="296"/>
        <end position="385"/>
    </location>
</feature>
<evidence type="ECO:0000259" key="11">
    <source>
        <dbReference type="Pfam" id="PF05817"/>
    </source>
</evidence>
<feature type="domain" description="Ribophorin II third" evidence="12">
    <location>
        <begin position="396"/>
        <end position="502"/>
    </location>
</feature>
<feature type="domain" description="Ribophorin II C-terminal" evidence="14">
    <location>
        <begin position="528"/>
        <end position="629"/>
    </location>
</feature>
<feature type="transmembrane region" description="Helical" evidence="10">
    <location>
        <begin position="573"/>
        <end position="594"/>
    </location>
</feature>
<dbReference type="Pfam" id="PF05817">
    <property type="entry name" value="Ribophorin_II"/>
    <property type="match status" value="1"/>
</dbReference>
<dbReference type="Pfam" id="PF25147">
    <property type="entry name" value="Ribophorin_II_C"/>
    <property type="match status" value="1"/>
</dbReference>
<dbReference type="GO" id="GO:0016740">
    <property type="term" value="F:transferase activity"/>
    <property type="evidence" value="ECO:0007669"/>
    <property type="project" value="UniProtKB-KW"/>
</dbReference>
<dbReference type="GeneID" id="8852611"/>
<evidence type="ECO:0000256" key="4">
    <source>
        <dbReference type="ARBA" id="ARBA00009038"/>
    </source>
</evidence>
<dbReference type="STRING" id="5762.D2V1Y5"/>
<comment type="subunit">
    <text evidence="10">Component of the oligosaccharyltransferase (OST) complex.</text>
</comment>
<comment type="pathway">
    <text evidence="3 10">Protein modification; protein glycosylation.</text>
</comment>
<keyword evidence="9 10" id="KW-0472">Membrane</keyword>
<dbReference type="InterPro" id="IPR056790">
    <property type="entry name" value="Ribophorin_II_C"/>
</dbReference>
<evidence type="ECO:0000256" key="6">
    <source>
        <dbReference type="ARBA" id="ARBA00022729"/>
    </source>
</evidence>
<dbReference type="RefSeq" id="XP_002681984.1">
    <property type="nucleotide sequence ID" value="XM_002681938.1"/>
</dbReference>
<feature type="chain" id="PRO_5019615472" description="Dolichyl-diphosphooligosaccharide--protein glycosyltransferase subunit 2" evidence="10">
    <location>
        <begin position="28"/>
        <end position="632"/>
    </location>
</feature>
<evidence type="ECO:0000256" key="1">
    <source>
        <dbReference type="ARBA" id="ARBA00002791"/>
    </source>
</evidence>
<keyword evidence="5 10" id="KW-0812">Transmembrane</keyword>
<dbReference type="EMBL" id="GG738848">
    <property type="protein sequence ID" value="EFC49240.1"/>
    <property type="molecule type" value="Genomic_DNA"/>
</dbReference>
<comment type="similarity">
    <text evidence="4 10">Belongs to the SWP1 family.</text>
</comment>
<keyword evidence="8 10" id="KW-1133">Transmembrane helix</keyword>
<dbReference type="InterPro" id="IPR055373">
    <property type="entry name" value="Ribophorin_II_N"/>
</dbReference>
<dbReference type="OrthoDB" id="432292at2759"/>
<proteinExistence type="inferred from homology"/>
<evidence type="ECO:0000256" key="10">
    <source>
        <dbReference type="RuleBase" id="RU366029"/>
    </source>
</evidence>
<organism evidence="16">
    <name type="scientific">Naegleria gruberi</name>
    <name type="common">Amoeba</name>
    <dbReference type="NCBI Taxonomy" id="5762"/>
    <lineage>
        <taxon>Eukaryota</taxon>
        <taxon>Discoba</taxon>
        <taxon>Heterolobosea</taxon>
        <taxon>Tetramitia</taxon>
        <taxon>Eutetramitia</taxon>
        <taxon>Vahlkampfiidae</taxon>
        <taxon>Naegleria</taxon>
    </lineage>
</organism>
<dbReference type="InParanoid" id="D2V1Y5"/>
<dbReference type="InterPro" id="IPR055374">
    <property type="entry name" value="Ribophorin_II_3rd"/>
</dbReference>
<dbReference type="GO" id="GO:0006487">
    <property type="term" value="P:protein N-linked glycosylation"/>
    <property type="evidence" value="ECO:0007669"/>
    <property type="project" value="UniProtKB-UniRule"/>
</dbReference>
<feature type="domain" description="Ribophorin II N-terminal" evidence="11">
    <location>
        <begin position="34"/>
        <end position="284"/>
    </location>
</feature>
<name>D2V1Y5_NAEGR</name>
<dbReference type="KEGG" id="ngr:NAEGRDRAFT_78192"/>
<dbReference type="AlphaFoldDB" id="D2V1Y5"/>
<dbReference type="UniPathway" id="UPA00378"/>
<evidence type="ECO:0000256" key="8">
    <source>
        <dbReference type="ARBA" id="ARBA00022989"/>
    </source>
</evidence>
<dbReference type="Pfam" id="PF23860">
    <property type="entry name" value="Ribophorin_II_3rd"/>
    <property type="match status" value="1"/>
</dbReference>
<feature type="signal peptide" evidence="10">
    <location>
        <begin position="1"/>
        <end position="27"/>
    </location>
</feature>
<keyword evidence="7 10" id="KW-0256">Endoplasmic reticulum</keyword>
<evidence type="ECO:0000256" key="2">
    <source>
        <dbReference type="ARBA" id="ARBA00004477"/>
    </source>
</evidence>
<feature type="transmembrane region" description="Helical" evidence="10">
    <location>
        <begin position="606"/>
        <end position="626"/>
    </location>
</feature>
<evidence type="ECO:0000256" key="7">
    <source>
        <dbReference type="ARBA" id="ARBA00022824"/>
    </source>
</evidence>
<comment type="subcellular location">
    <subcellularLocation>
        <location evidence="2 10">Endoplasmic reticulum membrane</location>
        <topology evidence="2 10">Multi-pass membrane protein</topology>
    </subcellularLocation>
</comment>
<dbReference type="Pfam" id="PF23861">
    <property type="entry name" value="Ribophorin_II_2nd"/>
    <property type="match status" value="1"/>
</dbReference>
<dbReference type="GO" id="GO:0008250">
    <property type="term" value="C:oligosaccharyltransferase complex"/>
    <property type="evidence" value="ECO:0007669"/>
    <property type="project" value="UniProtKB-UniRule"/>
</dbReference>